<evidence type="ECO:0000313" key="2">
    <source>
        <dbReference type="Proteomes" id="UP000202254"/>
    </source>
</evidence>
<dbReference type="KEGG" id="vg:29079517"/>
<dbReference type="RefSeq" id="YP_009284711.1">
    <property type="nucleotide sequence ID" value="NC_031050.1"/>
</dbReference>
<proteinExistence type="predicted"/>
<gene>
    <name evidence="1" type="ORF">NBD2_87</name>
</gene>
<evidence type="ECO:0000313" key="1">
    <source>
        <dbReference type="EMBL" id="ANM45929.1"/>
    </source>
</evidence>
<accession>A0A192Y7X5</accession>
<dbReference type="Proteomes" id="UP000202254">
    <property type="component" value="Segment"/>
</dbReference>
<organism evidence="1 2">
    <name type="scientific">Escherichia phage vB_EcoS_NBD2</name>
    <dbReference type="NCBI Taxonomy" id="1852563"/>
    <lineage>
        <taxon>Viruses</taxon>
        <taxon>Duplodnaviria</taxon>
        <taxon>Heunggongvirae</taxon>
        <taxon>Uroviricota</taxon>
        <taxon>Caudoviricetes</taxon>
        <taxon>Drexlerviridae</taxon>
        <taxon>Vilniusvirus</taxon>
        <taxon>Vilniusvirus NBD2</taxon>
    </lineage>
</organism>
<dbReference type="EMBL" id="KX130668">
    <property type="protein sequence ID" value="ANM45929.1"/>
    <property type="molecule type" value="Genomic_DNA"/>
</dbReference>
<reference evidence="1 2" key="1">
    <citation type="submission" date="2016-04" db="EMBL/GenBank/DDBJ databases">
        <title>Complete Genome of E. coli phage vB_EcoS_NBD2.</title>
        <authorList>
            <person name="Truncaite L."/>
            <person name="Kaliniene L."/>
            <person name="Zajanckauskaite A."/>
            <person name="Meskys R."/>
        </authorList>
    </citation>
    <scope>NUCLEOTIDE SEQUENCE [LARGE SCALE GENOMIC DNA]</scope>
</reference>
<sequence>MRGERRRTACYRRMLSAVALVPLFAEGYMYTYVTPSKWKRNIICPFLSENVYISPVNGETYRTIYNNNIYII</sequence>
<dbReference type="GeneID" id="29079517"/>
<protein>
    <submittedName>
        <fullName evidence="1">Uncharacterized protein</fullName>
    </submittedName>
</protein>
<name>A0A192Y7X5_9CAUD</name>
<keyword evidence="2" id="KW-1185">Reference proteome</keyword>